<proteinExistence type="predicted"/>
<dbReference type="Proteomes" id="UP000000590">
    <property type="component" value="Chromosome"/>
</dbReference>
<evidence type="ECO:0000259" key="2">
    <source>
        <dbReference type="PROSITE" id="PS50846"/>
    </source>
</evidence>
<evidence type="ECO:0000313" key="4">
    <source>
        <dbReference type="Proteomes" id="UP000000590"/>
    </source>
</evidence>
<feature type="domain" description="HMA" evidence="2">
    <location>
        <begin position="6"/>
        <end position="72"/>
    </location>
</feature>
<dbReference type="InterPro" id="IPR036163">
    <property type="entry name" value="HMA_dom_sf"/>
</dbReference>
<gene>
    <name evidence="3" type="ordered locus">MMP1164</name>
</gene>
<dbReference type="PATRIC" id="fig|267377.15.peg.1197"/>
<dbReference type="KEGG" id="mmp:MMP1164"/>
<dbReference type="GO" id="GO:0046872">
    <property type="term" value="F:metal ion binding"/>
    <property type="evidence" value="ECO:0007669"/>
    <property type="project" value="UniProtKB-KW"/>
</dbReference>
<dbReference type="HOGENOM" id="CLU_134973_10_3_2"/>
<protein>
    <submittedName>
        <fullName evidence="3">Heavy-metal transport ATPase related protein</fullName>
    </submittedName>
</protein>
<dbReference type="EMBL" id="BX950229">
    <property type="protein sequence ID" value="CAF30720.1"/>
    <property type="molecule type" value="Genomic_DNA"/>
</dbReference>
<keyword evidence="4" id="KW-1185">Reference proteome</keyword>
<organism evidence="4">
    <name type="scientific">Methanococcus maripaludis (strain DSM 14266 / JCM 13030 / NBRC 101832 / S2 / LL)</name>
    <dbReference type="NCBI Taxonomy" id="267377"/>
    <lineage>
        <taxon>Archaea</taxon>
        <taxon>Methanobacteriati</taxon>
        <taxon>Methanobacteriota</taxon>
        <taxon>Methanomada group</taxon>
        <taxon>Methanococci</taxon>
        <taxon>Methanococcales</taxon>
        <taxon>Methanococcaceae</taxon>
        <taxon>Methanococcus</taxon>
    </lineage>
</organism>
<sequence>MVNRMEELKLKISGMSCQMCVKTIKNLLSELEGIINVDIDLEAGLGTVTYDEKILNEEEILKNEAFELYPAEKLAN</sequence>
<evidence type="ECO:0000256" key="1">
    <source>
        <dbReference type="ARBA" id="ARBA00022723"/>
    </source>
</evidence>
<accession>Q6LY29</accession>
<name>Q6LY29_METMP</name>
<dbReference type="PROSITE" id="PS50846">
    <property type="entry name" value="HMA_2"/>
    <property type="match status" value="1"/>
</dbReference>
<dbReference type="Pfam" id="PF00403">
    <property type="entry name" value="HMA"/>
    <property type="match status" value="1"/>
</dbReference>
<dbReference type="CDD" id="cd00371">
    <property type="entry name" value="HMA"/>
    <property type="match status" value="1"/>
</dbReference>
<dbReference type="SUPFAM" id="SSF55008">
    <property type="entry name" value="HMA, heavy metal-associated domain"/>
    <property type="match status" value="1"/>
</dbReference>
<keyword evidence="1" id="KW-0479">Metal-binding</keyword>
<evidence type="ECO:0000313" key="3">
    <source>
        <dbReference type="EMBL" id="CAF30720.1"/>
    </source>
</evidence>
<dbReference type="FunFam" id="3.30.70.100:FF:000001">
    <property type="entry name" value="ATPase copper transporting beta"/>
    <property type="match status" value="1"/>
</dbReference>
<dbReference type="EnsemblBacteria" id="CAF30720">
    <property type="protein sequence ID" value="CAF30720"/>
    <property type="gene ID" value="MMP1164"/>
</dbReference>
<reference evidence="3 4" key="1">
    <citation type="journal article" date="2004" name="J. Bacteriol.">
        <title>Complete genome sequence of the genetically tractable hydrogenotrophic methanogen Methanococcus maripaludis.</title>
        <authorList>
            <person name="Hendrickson E.L."/>
            <person name="Kaul R."/>
            <person name="Zhou Y."/>
            <person name="Bovee D."/>
            <person name="Chapman P."/>
            <person name="Chung J."/>
            <person name="Conway de Macario E."/>
            <person name="Dodsworth J.A."/>
            <person name="Gillett W."/>
            <person name="Graham D.E."/>
            <person name="Hackett M."/>
            <person name="Haydock A.K."/>
            <person name="Kang A."/>
            <person name="Land M.L."/>
            <person name="Levy R."/>
            <person name="Lie T.J."/>
            <person name="Major T.A."/>
            <person name="Moore B.C."/>
            <person name="Porat I."/>
            <person name="Palmeiri A."/>
            <person name="Rouse G."/>
            <person name="Saenphimmachak C."/>
            <person name="Soll D."/>
            <person name="Van Dien S."/>
            <person name="Wang T."/>
            <person name="Whitman W.B."/>
            <person name="Xia Q."/>
            <person name="Zhang Y."/>
            <person name="Larimer F.W."/>
            <person name="Olson M.V."/>
            <person name="Leigh J.A."/>
        </authorList>
    </citation>
    <scope>NUCLEOTIDE SEQUENCE [LARGE SCALE GENOMIC DNA]</scope>
    <source>
        <strain evidence="4">S2 / LL</strain>
    </source>
</reference>
<dbReference type="STRING" id="267377.MMP1164"/>
<dbReference type="InterPro" id="IPR006121">
    <property type="entry name" value="HMA_dom"/>
</dbReference>
<dbReference type="eggNOG" id="arCOG02764">
    <property type="taxonomic scope" value="Archaea"/>
</dbReference>
<dbReference type="Gene3D" id="3.30.70.100">
    <property type="match status" value="1"/>
</dbReference>
<dbReference type="AlphaFoldDB" id="Q6LY29"/>